<dbReference type="Proteomes" id="UP000007652">
    <property type="component" value="Unassembled WGS sequence"/>
</dbReference>
<dbReference type="AlphaFoldDB" id="G0V3G7"/>
<name>G0V3G7_9CLOT</name>
<sequence length="62" mass="7229">MERKLEEYGILIKSAKEFYPKKWLEENSLKNFNCVRLCISGVPEEHINAIGKIISVVESYKI</sequence>
<gene>
    <name evidence="1" type="ORF">CAAU_0007</name>
</gene>
<dbReference type="RefSeq" id="WP_008907380.1">
    <property type="nucleotide sequence ID" value="NZ_CAKP01000001.1"/>
</dbReference>
<protein>
    <submittedName>
        <fullName evidence="1">Uncharacterized protein</fullName>
    </submittedName>
</protein>
<organism evidence="1 2">
    <name type="scientific">Caloramator australicus RC3</name>
    <dbReference type="NCBI Taxonomy" id="857293"/>
    <lineage>
        <taxon>Bacteria</taxon>
        <taxon>Bacillati</taxon>
        <taxon>Bacillota</taxon>
        <taxon>Clostridia</taxon>
        <taxon>Eubacteriales</taxon>
        <taxon>Clostridiaceae</taxon>
        <taxon>Caloramator</taxon>
    </lineage>
</organism>
<evidence type="ECO:0000313" key="2">
    <source>
        <dbReference type="Proteomes" id="UP000007652"/>
    </source>
</evidence>
<proteinExistence type="predicted"/>
<comment type="caution">
    <text evidence="1">The sequence shown here is derived from an EMBL/GenBank/DDBJ whole genome shotgun (WGS) entry which is preliminary data.</text>
</comment>
<reference evidence="1 2" key="1">
    <citation type="journal article" date="2011" name="J. Bacteriol.">
        <title>Draft genome sequence of Caloramator australicus strain RC3T, a thermoanaerobe from the Great Artesian Basin of Australia.</title>
        <authorList>
            <person name="Ogg C.D."/>
            <person name="Patel B.K.C."/>
        </authorList>
    </citation>
    <scope>NUCLEOTIDE SEQUENCE [LARGE SCALE GENOMIC DNA]</scope>
    <source>
        <strain evidence="1 2">RC3</strain>
    </source>
</reference>
<evidence type="ECO:0000313" key="1">
    <source>
        <dbReference type="EMBL" id="CCC57657.1"/>
    </source>
</evidence>
<dbReference type="EMBL" id="CAKP01000001">
    <property type="protein sequence ID" value="CCC57657.1"/>
    <property type="molecule type" value="Genomic_DNA"/>
</dbReference>
<accession>G0V3G7</accession>
<keyword evidence="2" id="KW-1185">Reference proteome</keyword>